<evidence type="ECO:0000256" key="3">
    <source>
        <dbReference type="ARBA" id="ARBA00022691"/>
    </source>
</evidence>
<evidence type="ECO:0000313" key="5">
    <source>
        <dbReference type="EMBL" id="SFL80667.1"/>
    </source>
</evidence>
<dbReference type="PANTHER" id="PTHR10509:SF14">
    <property type="entry name" value="CAFFEOYL-COA O-METHYLTRANSFERASE 3-RELATED"/>
    <property type="match status" value="1"/>
</dbReference>
<dbReference type="EMBL" id="FOTI01000032">
    <property type="protein sequence ID" value="SFL80667.1"/>
    <property type="molecule type" value="Genomic_DNA"/>
</dbReference>
<dbReference type="AlphaFoldDB" id="A0A1I4KQD3"/>
<dbReference type="Pfam" id="PF01596">
    <property type="entry name" value="Methyltransf_3"/>
    <property type="match status" value="1"/>
</dbReference>
<dbReference type="STRING" id="29563.SAMN02983006_02082"/>
<dbReference type="RefSeq" id="WP_089862143.1">
    <property type="nucleotide sequence ID" value="NZ_FOTI01000032.1"/>
</dbReference>
<accession>A0A1I4KQD3</accession>
<dbReference type="Gene3D" id="3.40.50.150">
    <property type="entry name" value="Vaccinia Virus protein VP39"/>
    <property type="match status" value="1"/>
</dbReference>
<protein>
    <submittedName>
        <fullName evidence="5">Predicted O-methyltransferase YrrM</fullName>
    </submittedName>
</protein>
<dbReference type="GO" id="GO:0008757">
    <property type="term" value="F:S-adenosylmethionine-dependent methyltransferase activity"/>
    <property type="evidence" value="ECO:0007669"/>
    <property type="project" value="TreeGrafter"/>
</dbReference>
<gene>
    <name evidence="5" type="ORF">SAMN02983006_02082</name>
</gene>
<dbReference type="SUPFAM" id="SSF53335">
    <property type="entry name" value="S-adenosyl-L-methionine-dependent methyltransferases"/>
    <property type="match status" value="1"/>
</dbReference>
<dbReference type="InterPro" id="IPR029063">
    <property type="entry name" value="SAM-dependent_MTases_sf"/>
</dbReference>
<dbReference type="PROSITE" id="PS51682">
    <property type="entry name" value="SAM_OMT_I"/>
    <property type="match status" value="1"/>
</dbReference>
<feature type="coiled-coil region" evidence="4">
    <location>
        <begin position="3"/>
        <end position="30"/>
    </location>
</feature>
<keyword evidence="2 5" id="KW-0808">Transferase</keyword>
<evidence type="ECO:0000256" key="2">
    <source>
        <dbReference type="ARBA" id="ARBA00022679"/>
    </source>
</evidence>
<evidence type="ECO:0000256" key="1">
    <source>
        <dbReference type="ARBA" id="ARBA00022603"/>
    </source>
</evidence>
<proteinExistence type="predicted"/>
<dbReference type="InterPro" id="IPR050362">
    <property type="entry name" value="Cation-dep_OMT"/>
</dbReference>
<keyword evidence="1 5" id="KW-0489">Methyltransferase</keyword>
<dbReference type="OrthoDB" id="9799672at2"/>
<keyword evidence="3" id="KW-0949">S-adenosyl-L-methionine</keyword>
<dbReference type="GO" id="GO:0032259">
    <property type="term" value="P:methylation"/>
    <property type="evidence" value="ECO:0007669"/>
    <property type="project" value="UniProtKB-KW"/>
</dbReference>
<dbReference type="CDD" id="cd02440">
    <property type="entry name" value="AdoMet_MTases"/>
    <property type="match status" value="1"/>
</dbReference>
<dbReference type="PANTHER" id="PTHR10509">
    <property type="entry name" value="O-METHYLTRANSFERASE-RELATED"/>
    <property type="match status" value="1"/>
</dbReference>
<evidence type="ECO:0000313" key="6">
    <source>
        <dbReference type="Proteomes" id="UP000199006"/>
    </source>
</evidence>
<organism evidence="5 6">
    <name type="scientific">Halanaerobium salsuginis</name>
    <dbReference type="NCBI Taxonomy" id="29563"/>
    <lineage>
        <taxon>Bacteria</taxon>
        <taxon>Bacillati</taxon>
        <taxon>Bacillota</taxon>
        <taxon>Clostridia</taxon>
        <taxon>Halanaerobiales</taxon>
        <taxon>Halanaerobiaceae</taxon>
        <taxon>Halanaerobium</taxon>
    </lineage>
</organism>
<dbReference type="Proteomes" id="UP000199006">
    <property type="component" value="Unassembled WGS sequence"/>
</dbReference>
<dbReference type="InterPro" id="IPR002935">
    <property type="entry name" value="SAM_O-MeTrfase"/>
</dbReference>
<reference evidence="5 6" key="1">
    <citation type="submission" date="2016-10" db="EMBL/GenBank/DDBJ databases">
        <authorList>
            <person name="de Groot N.N."/>
        </authorList>
    </citation>
    <scope>NUCLEOTIDE SEQUENCE [LARGE SCALE GENOMIC DNA]</scope>
    <source>
        <strain evidence="5 6">ATCC 51327</strain>
    </source>
</reference>
<keyword evidence="4" id="KW-0175">Coiled coil</keyword>
<name>A0A1I4KQD3_9FIRM</name>
<evidence type="ECO:0000256" key="4">
    <source>
        <dbReference type="SAM" id="Coils"/>
    </source>
</evidence>
<keyword evidence="6" id="KW-1185">Reference proteome</keyword>
<dbReference type="GO" id="GO:0008171">
    <property type="term" value="F:O-methyltransferase activity"/>
    <property type="evidence" value="ECO:0007669"/>
    <property type="project" value="InterPro"/>
</dbReference>
<sequence length="215" mass="24465">MDLERINKYIENLYKDKEELNRKKFQDETELKDFIPVVDDDVARFLKLIITISSSRDILEIGTSIGYSATSMAQILKKYKGHITTIEFDEAVAKQAKENFIKSGVADIIDIKIGDAKVIIPGLNKKYDLIFQDVDKRLYPVLFDDCIKLLKPGGILVADDTLFPVIDLDPKWHYLIPAIEEFNKLVMTDDRIESTILPIGDGVTIALKKQMNITV</sequence>